<dbReference type="PANTHER" id="PTHR35006:SF1">
    <property type="entry name" value="BLL2941 PROTEIN"/>
    <property type="match status" value="1"/>
</dbReference>
<dbReference type="SUPFAM" id="SSF54593">
    <property type="entry name" value="Glyoxalase/Bleomycin resistance protein/Dihydroxybiphenyl dioxygenase"/>
    <property type="match status" value="1"/>
</dbReference>
<comment type="caution">
    <text evidence="2">The sequence shown here is derived from an EMBL/GenBank/DDBJ whole genome shotgun (WGS) entry which is preliminary data.</text>
</comment>
<dbReference type="RefSeq" id="WP_037907856.1">
    <property type="nucleotide sequence ID" value="NZ_JEMU01000007.1"/>
</dbReference>
<accession>A0A061SU70</accession>
<dbReference type="PROSITE" id="PS51819">
    <property type="entry name" value="VOC"/>
    <property type="match status" value="1"/>
</dbReference>
<dbReference type="STRING" id="83219.PM02_10010"/>
<evidence type="ECO:0000313" key="3">
    <source>
        <dbReference type="Proteomes" id="UP000027337"/>
    </source>
</evidence>
<dbReference type="eggNOG" id="COG0346">
    <property type="taxonomic scope" value="Bacteria"/>
</dbReference>
<name>A0A061SU70_9RHOB</name>
<dbReference type="EMBL" id="JEMU01000007">
    <property type="protein sequence ID" value="KAJ03218.1"/>
    <property type="molecule type" value="Genomic_DNA"/>
</dbReference>
<evidence type="ECO:0000259" key="1">
    <source>
        <dbReference type="PROSITE" id="PS51819"/>
    </source>
</evidence>
<keyword evidence="3" id="KW-1185">Reference proteome</keyword>
<reference evidence="2 3" key="1">
    <citation type="journal article" date="2014" name="Genome Announc.">
        <title>Draft Genome Sequences of Two Isolates of the Roseobacter Group, Sulfitobacter sp. Strains 3SOLIMAR09 and 1FIGIMAR09, from Harbors of Mallorca Island (Mediterranean Sea).</title>
        <authorList>
            <person name="Mas-Llado M."/>
            <person name="Pina-Villalonga J.M."/>
            <person name="Brunet-Galmes I."/>
            <person name="Nogales B."/>
            <person name="Bosch R."/>
        </authorList>
    </citation>
    <scope>NUCLEOTIDE SEQUENCE [LARGE SCALE GENOMIC DNA]</scope>
    <source>
        <strain evidence="2 3">1FIGIMAR09</strain>
    </source>
</reference>
<dbReference type="CDD" id="cd07262">
    <property type="entry name" value="VOC_like"/>
    <property type="match status" value="1"/>
</dbReference>
<gene>
    <name evidence="2" type="ORF">PM02_10010</name>
</gene>
<feature type="domain" description="VOC" evidence="1">
    <location>
        <begin position="2"/>
        <end position="118"/>
    </location>
</feature>
<organism evidence="2 3">
    <name type="scientific">Sulfitobacter mediterraneus</name>
    <dbReference type="NCBI Taxonomy" id="83219"/>
    <lineage>
        <taxon>Bacteria</taxon>
        <taxon>Pseudomonadati</taxon>
        <taxon>Pseudomonadota</taxon>
        <taxon>Alphaproteobacteria</taxon>
        <taxon>Rhodobacterales</taxon>
        <taxon>Roseobacteraceae</taxon>
        <taxon>Sulfitobacter</taxon>
    </lineage>
</organism>
<protein>
    <submittedName>
        <fullName evidence="2">Glyoxalase</fullName>
    </submittedName>
</protein>
<sequence length="118" mass="12706">MKLNYAVVGTNDLTAAKMFYDALFSDAGLHSMSPSDRMIYWLGEGYAFAAAIPFDTQPATRGNGTMIGFDVGSQAEVRRLHALALELGGTCEGTPGQRGPKYSAYVRDLDGNKLCFAD</sequence>
<dbReference type="InterPro" id="IPR029068">
    <property type="entry name" value="Glyas_Bleomycin-R_OHBP_Dase"/>
</dbReference>
<dbReference type="PANTHER" id="PTHR35006">
    <property type="entry name" value="GLYOXALASE FAMILY PROTEIN (AFU_ORTHOLOGUE AFUA_5G14830)"/>
    <property type="match status" value="1"/>
</dbReference>
<proteinExistence type="predicted"/>
<dbReference type="Gene3D" id="3.10.180.10">
    <property type="entry name" value="2,3-Dihydroxybiphenyl 1,2-Dioxygenase, domain 1"/>
    <property type="match status" value="1"/>
</dbReference>
<evidence type="ECO:0000313" key="2">
    <source>
        <dbReference type="EMBL" id="KAJ03218.1"/>
    </source>
</evidence>
<dbReference type="Proteomes" id="UP000027337">
    <property type="component" value="Unassembled WGS sequence"/>
</dbReference>
<dbReference type="AlphaFoldDB" id="A0A061SU70"/>
<dbReference type="InterPro" id="IPR037523">
    <property type="entry name" value="VOC_core"/>
</dbReference>